<comment type="function">
    <text evidence="1 11">Catalyzes the NADPH-dependent reduction of ketopantoate into pantoic acid.</text>
</comment>
<evidence type="ECO:0000256" key="8">
    <source>
        <dbReference type="ARBA" id="ARBA00023002"/>
    </source>
</evidence>
<dbReference type="NCBIfam" id="TIGR00745">
    <property type="entry name" value="apbA_panE"/>
    <property type="match status" value="1"/>
</dbReference>
<evidence type="ECO:0000256" key="11">
    <source>
        <dbReference type="RuleBase" id="RU362068"/>
    </source>
</evidence>
<organism evidence="14 15">
    <name type="scientific">Sodalis ligni</name>
    <dbReference type="NCBI Taxonomy" id="2697027"/>
    <lineage>
        <taxon>Bacteria</taxon>
        <taxon>Pseudomonadati</taxon>
        <taxon>Pseudomonadota</taxon>
        <taxon>Gammaproteobacteria</taxon>
        <taxon>Enterobacterales</taxon>
        <taxon>Bruguierivoracaceae</taxon>
        <taxon>Sodalis</taxon>
    </lineage>
</organism>
<comment type="pathway">
    <text evidence="2 11">Cofactor biosynthesis; (R)-pantothenate biosynthesis; (R)-pantoate from 3-methyl-2-oxobutanoate: step 2/2.</text>
</comment>
<dbReference type="GO" id="GO:0005737">
    <property type="term" value="C:cytoplasm"/>
    <property type="evidence" value="ECO:0007669"/>
    <property type="project" value="TreeGrafter"/>
</dbReference>
<dbReference type="Pfam" id="PF08546">
    <property type="entry name" value="ApbA_C"/>
    <property type="match status" value="1"/>
</dbReference>
<dbReference type="RefSeq" id="WP_132925082.1">
    <property type="nucleotide sequence ID" value="NZ_SJOI01000001.1"/>
</dbReference>
<comment type="similarity">
    <text evidence="3 11">Belongs to the ketopantoate reductase family.</text>
</comment>
<dbReference type="AlphaFoldDB" id="A0A4R1NF02"/>
<evidence type="ECO:0000256" key="10">
    <source>
        <dbReference type="ARBA" id="ARBA00048793"/>
    </source>
</evidence>
<comment type="catalytic activity">
    <reaction evidence="10 11">
        <text>(R)-pantoate + NADP(+) = 2-dehydropantoate + NADPH + H(+)</text>
        <dbReference type="Rhea" id="RHEA:16233"/>
        <dbReference type="ChEBI" id="CHEBI:11561"/>
        <dbReference type="ChEBI" id="CHEBI:15378"/>
        <dbReference type="ChEBI" id="CHEBI:15980"/>
        <dbReference type="ChEBI" id="CHEBI:57783"/>
        <dbReference type="ChEBI" id="CHEBI:58349"/>
        <dbReference type="EC" id="1.1.1.169"/>
    </reaction>
</comment>
<dbReference type="InterPro" id="IPR013332">
    <property type="entry name" value="KPR_N"/>
</dbReference>
<dbReference type="OrthoDB" id="9796561at2"/>
<sequence length="307" mass="33126">MRMLVVGAGATGGYFGGRLALAGRDVTFLVRGKRAATLRSEGMHIITPSGELALQPQVVEAKEITKPYDVILIAVKAFALDSVLEALTPAVGDNTLIMPILNGIKHLEILADRFGKNAVIGGLCKIAGTLDDKGRIVQLSHLHELTYGEPDGSASERITRLDQFFQGAGFIARLSPNIISEMWEKWLLLASLGAITCLMRGNIGQVASAPGGDAFARGVINEVLAVLVSLGYVRREEYVEQTIGLLTQKESVQTSSMYRDLMQGYEIEADQVIGDLVAIADRAELPVPLLKATYVNLCVYRTARDNA</sequence>
<evidence type="ECO:0000313" key="14">
    <source>
        <dbReference type="EMBL" id="TCL06023.1"/>
    </source>
</evidence>
<dbReference type="PANTHER" id="PTHR21708:SF26">
    <property type="entry name" value="2-DEHYDROPANTOATE 2-REDUCTASE"/>
    <property type="match status" value="1"/>
</dbReference>
<evidence type="ECO:0000256" key="9">
    <source>
        <dbReference type="ARBA" id="ARBA00032024"/>
    </source>
</evidence>
<dbReference type="InterPro" id="IPR013328">
    <property type="entry name" value="6PGD_dom2"/>
</dbReference>
<dbReference type="GO" id="GO:0008677">
    <property type="term" value="F:2-dehydropantoate 2-reductase activity"/>
    <property type="evidence" value="ECO:0007669"/>
    <property type="project" value="UniProtKB-EC"/>
</dbReference>
<dbReference type="InterPro" id="IPR036291">
    <property type="entry name" value="NAD(P)-bd_dom_sf"/>
</dbReference>
<dbReference type="PANTHER" id="PTHR21708">
    <property type="entry name" value="PROBABLE 2-DEHYDROPANTOATE 2-REDUCTASE"/>
    <property type="match status" value="1"/>
</dbReference>
<dbReference type="Proteomes" id="UP000294555">
    <property type="component" value="Unassembled WGS sequence"/>
</dbReference>
<dbReference type="EMBL" id="SJOI01000001">
    <property type="protein sequence ID" value="TCL06023.1"/>
    <property type="molecule type" value="Genomic_DNA"/>
</dbReference>
<reference evidence="14 15" key="1">
    <citation type="submission" date="2019-02" db="EMBL/GenBank/DDBJ databases">
        <title>Investigation of anaerobic lignin degradation for improved lignocellulosic biofuels.</title>
        <authorList>
            <person name="Deangelis K."/>
        </authorList>
    </citation>
    <scope>NUCLEOTIDE SEQUENCE [LARGE SCALE GENOMIC DNA]</scope>
    <source>
        <strain evidence="14 15">159R</strain>
    </source>
</reference>
<dbReference type="InterPro" id="IPR013752">
    <property type="entry name" value="KPA_reductase"/>
</dbReference>
<keyword evidence="7 11" id="KW-0521">NADP</keyword>
<feature type="domain" description="Ketopantoate reductase C-terminal" evidence="13">
    <location>
        <begin position="177"/>
        <end position="295"/>
    </location>
</feature>
<evidence type="ECO:0000259" key="12">
    <source>
        <dbReference type="Pfam" id="PF02558"/>
    </source>
</evidence>
<evidence type="ECO:0000256" key="1">
    <source>
        <dbReference type="ARBA" id="ARBA00002919"/>
    </source>
</evidence>
<dbReference type="InterPro" id="IPR051402">
    <property type="entry name" value="KPR-Related"/>
</dbReference>
<evidence type="ECO:0000313" key="15">
    <source>
        <dbReference type="Proteomes" id="UP000294555"/>
    </source>
</evidence>
<dbReference type="SUPFAM" id="SSF51735">
    <property type="entry name" value="NAD(P)-binding Rossmann-fold domains"/>
    <property type="match status" value="1"/>
</dbReference>
<dbReference type="Gene3D" id="3.40.50.720">
    <property type="entry name" value="NAD(P)-binding Rossmann-like Domain"/>
    <property type="match status" value="1"/>
</dbReference>
<dbReference type="InterPro" id="IPR008927">
    <property type="entry name" value="6-PGluconate_DH-like_C_sf"/>
</dbReference>
<evidence type="ECO:0000256" key="2">
    <source>
        <dbReference type="ARBA" id="ARBA00004994"/>
    </source>
</evidence>
<evidence type="ECO:0000259" key="13">
    <source>
        <dbReference type="Pfam" id="PF08546"/>
    </source>
</evidence>
<proteinExistence type="inferred from homology"/>
<dbReference type="Pfam" id="PF02558">
    <property type="entry name" value="ApbA"/>
    <property type="match status" value="1"/>
</dbReference>
<comment type="caution">
    <text evidence="14">The sequence shown here is derived from an EMBL/GenBank/DDBJ whole genome shotgun (WGS) entry which is preliminary data.</text>
</comment>
<dbReference type="SUPFAM" id="SSF48179">
    <property type="entry name" value="6-phosphogluconate dehydrogenase C-terminal domain-like"/>
    <property type="match status" value="1"/>
</dbReference>
<feature type="domain" description="Ketopantoate reductase N-terminal" evidence="12">
    <location>
        <begin position="4"/>
        <end position="151"/>
    </location>
</feature>
<evidence type="ECO:0000256" key="6">
    <source>
        <dbReference type="ARBA" id="ARBA00022655"/>
    </source>
</evidence>
<dbReference type="FunFam" id="1.10.1040.10:FF:000017">
    <property type="entry name" value="2-dehydropantoate 2-reductase"/>
    <property type="match status" value="1"/>
</dbReference>
<keyword evidence="6 11" id="KW-0566">Pantothenate biosynthesis</keyword>
<protein>
    <recommendedName>
        <fullName evidence="5 11">2-dehydropantoate 2-reductase</fullName>
        <ecNumber evidence="4 11">1.1.1.169</ecNumber>
    </recommendedName>
    <alternativeName>
        <fullName evidence="9 11">Ketopantoate reductase</fullName>
    </alternativeName>
</protein>
<gene>
    <name evidence="14" type="ORF">EZJ58_4247</name>
</gene>
<keyword evidence="8 11" id="KW-0560">Oxidoreductase</keyword>
<dbReference type="Gene3D" id="1.10.1040.10">
    <property type="entry name" value="N-(1-d-carboxylethyl)-l-norvaline Dehydrogenase, domain 2"/>
    <property type="match status" value="1"/>
</dbReference>
<dbReference type="GO" id="GO:0015940">
    <property type="term" value="P:pantothenate biosynthetic process"/>
    <property type="evidence" value="ECO:0007669"/>
    <property type="project" value="UniProtKB-UniPathway"/>
</dbReference>
<name>A0A4R1NF02_9GAMM</name>
<evidence type="ECO:0000256" key="7">
    <source>
        <dbReference type="ARBA" id="ARBA00022857"/>
    </source>
</evidence>
<evidence type="ECO:0000256" key="4">
    <source>
        <dbReference type="ARBA" id="ARBA00013014"/>
    </source>
</evidence>
<accession>A0A4R1NF02</accession>
<dbReference type="InterPro" id="IPR003710">
    <property type="entry name" value="ApbA"/>
</dbReference>
<keyword evidence="15" id="KW-1185">Reference proteome</keyword>
<evidence type="ECO:0000256" key="5">
    <source>
        <dbReference type="ARBA" id="ARBA00019465"/>
    </source>
</evidence>
<dbReference type="UniPathway" id="UPA00028">
    <property type="reaction ID" value="UER00004"/>
</dbReference>
<dbReference type="FunFam" id="3.40.50.720:FF:000307">
    <property type="entry name" value="2-dehydropantoate 2-reductase"/>
    <property type="match status" value="1"/>
</dbReference>
<evidence type="ECO:0000256" key="3">
    <source>
        <dbReference type="ARBA" id="ARBA00007870"/>
    </source>
</evidence>
<dbReference type="EC" id="1.1.1.169" evidence="4 11"/>